<organism evidence="2">
    <name type="scientific">Xenorhabdus szentirmaii</name>
    <dbReference type="NCBI Taxonomy" id="290112"/>
    <lineage>
        <taxon>Bacteria</taxon>
        <taxon>Pseudomonadati</taxon>
        <taxon>Pseudomonadota</taxon>
        <taxon>Gammaproteobacteria</taxon>
        <taxon>Enterobacterales</taxon>
        <taxon>Morganellaceae</taxon>
        <taxon>Xenorhabdus</taxon>
    </lineage>
</organism>
<dbReference type="RefSeq" id="WP_323869356.1">
    <property type="nucleotide sequence ID" value="NZ_JACXBF010000386.1"/>
</dbReference>
<reference evidence="2" key="1">
    <citation type="submission" date="2020-09" db="EMBL/GenBank/DDBJ databases">
        <authorList>
            <person name="Palma L."/>
            <person name="Caballero P."/>
            <person name="Berry C."/>
            <person name="Del Valle E."/>
        </authorList>
    </citation>
    <scope>NUCLEOTIDE SEQUENCE</scope>
    <source>
        <strain evidence="2">M</strain>
    </source>
</reference>
<evidence type="ECO:0000256" key="1">
    <source>
        <dbReference type="SAM" id="Coils"/>
    </source>
</evidence>
<reference evidence="2" key="2">
    <citation type="journal article" date="2024" name="Toxins">
        <title>Genome Sequence Analysis of Native Xenorhabdus Strains Isolated from Entomopathogenic Nematodes in Argentina.</title>
        <authorList>
            <person name="Palma L."/>
            <person name="Frizzo L."/>
            <person name="Kaiser S."/>
            <person name="Berry C."/>
            <person name="Caballero P."/>
            <person name="Bode H.B."/>
            <person name="Del Valle E.E."/>
        </authorList>
    </citation>
    <scope>NUCLEOTIDE SEQUENCE</scope>
    <source>
        <strain evidence="2">M</strain>
    </source>
</reference>
<evidence type="ECO:0000313" key="2">
    <source>
        <dbReference type="EMBL" id="MBD2801758.1"/>
    </source>
</evidence>
<name>A0AAW3YUJ2_9GAMM</name>
<gene>
    <name evidence="2" type="ORF">ID854_15220</name>
</gene>
<dbReference type="AlphaFoldDB" id="A0AAW3YUJ2"/>
<keyword evidence="1" id="KW-0175">Coiled coil</keyword>
<accession>A0AAW3YUJ2</accession>
<comment type="caution">
    <text evidence="2">The sequence shown here is derived from an EMBL/GenBank/DDBJ whole genome shotgun (WGS) entry which is preliminary data.</text>
</comment>
<feature type="coiled-coil region" evidence="1">
    <location>
        <begin position="87"/>
        <end position="191"/>
    </location>
</feature>
<protein>
    <submittedName>
        <fullName evidence="2">Uncharacterized protein</fullName>
    </submittedName>
</protein>
<dbReference type="SUPFAM" id="SSF57997">
    <property type="entry name" value="Tropomyosin"/>
    <property type="match status" value="1"/>
</dbReference>
<proteinExistence type="predicted"/>
<feature type="coiled-coil region" evidence="1">
    <location>
        <begin position="10"/>
        <end position="58"/>
    </location>
</feature>
<dbReference type="Proteomes" id="UP001193920">
    <property type="component" value="Unassembled WGS sequence"/>
</dbReference>
<sequence>MTLIQSEKALSLKSAELERALLDVEKLENRISEMETKLKETSANLTRTQDHLEQAESEKCALGQRLAMTEEELDAQKGRGIEQTEKIRAVQEQNIGLKEQLEKEQTRQAQIQDSLITAKAHGDSSDRECKRLTEEQERLINKLNHVEADVRALVQKKGTMAGQLQERERQAKLFEEKYAEALSKISKLEQDLEKSVGGTKSGKGDISDLYQGKHINRWMRLFGTYGDYGLLGR</sequence>
<dbReference type="EMBL" id="JACXBF010000386">
    <property type="protein sequence ID" value="MBD2801758.1"/>
    <property type="molecule type" value="Genomic_DNA"/>
</dbReference>